<evidence type="ECO:0000256" key="5">
    <source>
        <dbReference type="ARBA" id="ARBA00023136"/>
    </source>
</evidence>
<evidence type="ECO:0000256" key="3">
    <source>
        <dbReference type="ARBA" id="ARBA00022692"/>
    </source>
</evidence>
<feature type="transmembrane region" description="Helical" evidence="7">
    <location>
        <begin position="236"/>
        <end position="258"/>
    </location>
</feature>
<dbReference type="PANTHER" id="PTHR30213:SF1">
    <property type="entry name" value="INNER MEMBRANE PROTEIN YHJD"/>
    <property type="match status" value="1"/>
</dbReference>
<dbReference type="InterPro" id="IPR017039">
    <property type="entry name" value="Virul_fac_BrkB"/>
</dbReference>
<evidence type="ECO:0000256" key="1">
    <source>
        <dbReference type="ARBA" id="ARBA00004651"/>
    </source>
</evidence>
<evidence type="ECO:0000256" key="7">
    <source>
        <dbReference type="SAM" id="Phobius"/>
    </source>
</evidence>
<gene>
    <name evidence="8" type="ORF">BKA00_004656</name>
</gene>
<dbReference type="Pfam" id="PF03631">
    <property type="entry name" value="Virul_fac_BrkB"/>
    <property type="match status" value="1"/>
</dbReference>
<dbReference type="RefSeq" id="WP_185028259.1">
    <property type="nucleotide sequence ID" value="NZ_JACHMQ010000001.1"/>
</dbReference>
<feature type="compositionally biased region" description="Basic and acidic residues" evidence="6">
    <location>
        <begin position="320"/>
        <end position="358"/>
    </location>
</feature>
<feature type="transmembrane region" description="Helical" evidence="7">
    <location>
        <begin position="51"/>
        <end position="74"/>
    </location>
</feature>
<dbReference type="EMBL" id="JACHMQ010000001">
    <property type="protein sequence ID" value="MBB6397742.1"/>
    <property type="molecule type" value="Genomic_DNA"/>
</dbReference>
<dbReference type="GO" id="GO:0005886">
    <property type="term" value="C:plasma membrane"/>
    <property type="evidence" value="ECO:0007669"/>
    <property type="project" value="UniProtKB-SubCell"/>
</dbReference>
<dbReference type="Proteomes" id="UP000546324">
    <property type="component" value="Unassembled WGS sequence"/>
</dbReference>
<dbReference type="PANTHER" id="PTHR30213">
    <property type="entry name" value="INNER MEMBRANE PROTEIN YHJD"/>
    <property type="match status" value="1"/>
</dbReference>
<name>A0A7X0L0Q9_9ACTN</name>
<feature type="transmembrane region" description="Helical" evidence="7">
    <location>
        <begin position="270"/>
        <end position="293"/>
    </location>
</feature>
<comment type="subcellular location">
    <subcellularLocation>
        <location evidence="1">Cell membrane</location>
        <topology evidence="1">Multi-pass membrane protein</topology>
    </subcellularLocation>
</comment>
<feature type="compositionally biased region" description="Basic and acidic residues" evidence="6">
    <location>
        <begin position="375"/>
        <end position="389"/>
    </location>
</feature>
<proteinExistence type="predicted"/>
<keyword evidence="4 7" id="KW-1133">Transmembrane helix</keyword>
<protein>
    <submittedName>
        <fullName evidence="8">Membrane protein</fullName>
    </submittedName>
</protein>
<evidence type="ECO:0000256" key="4">
    <source>
        <dbReference type="ARBA" id="ARBA00022989"/>
    </source>
</evidence>
<evidence type="ECO:0000313" key="8">
    <source>
        <dbReference type="EMBL" id="MBB6397742.1"/>
    </source>
</evidence>
<organism evidence="8 9">
    <name type="scientific">Actinomadura coerulea</name>
    <dbReference type="NCBI Taxonomy" id="46159"/>
    <lineage>
        <taxon>Bacteria</taxon>
        <taxon>Bacillati</taxon>
        <taxon>Actinomycetota</taxon>
        <taxon>Actinomycetes</taxon>
        <taxon>Streptosporangiales</taxon>
        <taxon>Thermomonosporaceae</taxon>
        <taxon>Actinomadura</taxon>
    </lineage>
</organism>
<feature type="region of interest" description="Disordered" evidence="6">
    <location>
        <begin position="308"/>
        <end position="389"/>
    </location>
</feature>
<keyword evidence="5 7" id="KW-0472">Membrane</keyword>
<comment type="caution">
    <text evidence="8">The sequence shown here is derived from an EMBL/GenBank/DDBJ whole genome shotgun (WGS) entry which is preliminary data.</text>
</comment>
<feature type="transmembrane region" description="Helical" evidence="7">
    <location>
        <begin position="113"/>
        <end position="134"/>
    </location>
</feature>
<keyword evidence="3 7" id="KW-0812">Transmembrane</keyword>
<reference evidence="8 9" key="1">
    <citation type="submission" date="2020-08" db="EMBL/GenBank/DDBJ databases">
        <title>Sequencing the genomes of 1000 actinobacteria strains.</title>
        <authorList>
            <person name="Klenk H.-P."/>
        </authorList>
    </citation>
    <scope>NUCLEOTIDE SEQUENCE [LARGE SCALE GENOMIC DNA]</scope>
    <source>
        <strain evidence="8 9">DSM 43675</strain>
    </source>
</reference>
<accession>A0A7X0L0Q9</accession>
<keyword evidence="2" id="KW-1003">Cell membrane</keyword>
<sequence>MRQVIGGVRRRSESLLGDGKALLRRSRERSRWFDHQVRALERYQERRGDRLAAALTSYAFLSFFPLMALAYALLGYLVGVSDEARAYFVRAISSQLPGLAGQLDVEQIAQSKTAVGVLGLVALLVTGIGWVQVLRESLRDIWGNEPGGGGNFFLKRLWDGGVLAFLGLILVCGMAVTTVTTSATHTVLGWLGMDHVPGAGTGLRLLSLACAIFFDTVVFLALFTRLSGTRAPWRRIIRGALFGAVGFEILKQIAAFLIGRTTQNPVYGTFAVLVGLMVWINIATRFALFVAAWTATRRVVLTADAANPENSADSAEVEALQERAGERPGRHEKPAENDDRARDEAPGRRRTPGRHEKPVAAGNGAEDENPVEPGKPMEGEKPLETGRPA</sequence>
<evidence type="ECO:0000256" key="6">
    <source>
        <dbReference type="SAM" id="MobiDB-lite"/>
    </source>
</evidence>
<evidence type="ECO:0000313" key="9">
    <source>
        <dbReference type="Proteomes" id="UP000546324"/>
    </source>
</evidence>
<feature type="transmembrane region" description="Helical" evidence="7">
    <location>
        <begin position="203"/>
        <end position="224"/>
    </location>
</feature>
<keyword evidence="9" id="KW-1185">Reference proteome</keyword>
<feature type="transmembrane region" description="Helical" evidence="7">
    <location>
        <begin position="162"/>
        <end position="183"/>
    </location>
</feature>
<evidence type="ECO:0000256" key="2">
    <source>
        <dbReference type="ARBA" id="ARBA00022475"/>
    </source>
</evidence>
<dbReference type="AlphaFoldDB" id="A0A7X0L0Q9"/>